<gene>
    <name evidence="1" type="ORF">M472_03900</name>
</gene>
<dbReference type="EMBL" id="ATDL01000020">
    <property type="protein sequence ID" value="ERJ57903.1"/>
    <property type="molecule type" value="Genomic_DNA"/>
</dbReference>
<sequence length="232" mass="27357">MLLNKSEAQISSCWKESVVIDGELAEWKGEEFVYDESTWLWYTMANDENFLYLAVRKNKHAGKIFNWGGLMFTVNRKGKKNRANEPWITFPRAVDGSRKVPEKEWTVLEIDNFEGIKESKLNIYNEYGIQVGWTKFKAEDEKEDTYCYELAIPLSLLKLKAKEMISFNILLRGFREDSPAKRGRAGMYFTFEQFKDVPNTSREEIEMMVRDINDSNDWTDFWDTYRLATKPD</sequence>
<dbReference type="Proteomes" id="UP000016584">
    <property type="component" value="Unassembled WGS sequence"/>
</dbReference>
<protein>
    <recommendedName>
        <fullName evidence="3">Carbohydrate-binding domain-containing protein</fullName>
    </recommendedName>
</protein>
<organism evidence="1 2">
    <name type="scientific">Sphingobacterium paucimobilis HER1398</name>
    <dbReference type="NCBI Taxonomy" id="1346330"/>
    <lineage>
        <taxon>Bacteria</taxon>
        <taxon>Pseudomonadati</taxon>
        <taxon>Bacteroidota</taxon>
        <taxon>Sphingobacteriia</taxon>
        <taxon>Sphingobacteriales</taxon>
        <taxon>Sphingobacteriaceae</taxon>
        <taxon>Sphingobacterium</taxon>
    </lineage>
</organism>
<comment type="caution">
    <text evidence="1">The sequence shown here is derived from an EMBL/GenBank/DDBJ whole genome shotgun (WGS) entry which is preliminary data.</text>
</comment>
<dbReference type="PATRIC" id="fig|1346330.5.peg.3537"/>
<keyword evidence="2" id="KW-1185">Reference proteome</keyword>
<evidence type="ECO:0000313" key="1">
    <source>
        <dbReference type="EMBL" id="ERJ57903.1"/>
    </source>
</evidence>
<dbReference type="OrthoDB" id="1523672at2"/>
<evidence type="ECO:0008006" key="3">
    <source>
        <dbReference type="Google" id="ProtNLM"/>
    </source>
</evidence>
<dbReference type="RefSeq" id="WP_021071672.1">
    <property type="nucleotide sequence ID" value="NZ_ATDL01000020.1"/>
</dbReference>
<dbReference type="AlphaFoldDB" id="U2J5G2"/>
<dbReference type="SUPFAM" id="SSF49344">
    <property type="entry name" value="CBD9-like"/>
    <property type="match status" value="1"/>
</dbReference>
<evidence type="ECO:0000313" key="2">
    <source>
        <dbReference type="Proteomes" id="UP000016584"/>
    </source>
</evidence>
<accession>U2J5G2</accession>
<reference evidence="1 2" key="1">
    <citation type="journal article" date="2013" name="Genome Announc.">
        <title>The Draft Genome Sequence of Sphingomonas paucimobilis Strain HER1398 (Proteobacteria), Host to the Giant PAU Phage, Indicates That It Is a Member of the Genus Sphingobacterium (Bacteroidetes).</title>
        <authorList>
            <person name="White R.A.III."/>
            <person name="Suttle C.A."/>
        </authorList>
    </citation>
    <scope>NUCLEOTIDE SEQUENCE [LARGE SCALE GENOMIC DNA]</scope>
    <source>
        <strain evidence="1 2">HER1398</strain>
    </source>
</reference>
<proteinExistence type="predicted"/>
<dbReference type="STRING" id="1346330.M472_03900"/>
<dbReference type="Gene3D" id="2.60.40.1190">
    <property type="match status" value="1"/>
</dbReference>
<name>U2J5G2_9SPHI</name>